<keyword evidence="3" id="KW-1185">Reference proteome</keyword>
<comment type="caution">
    <text evidence="2">The sequence shown here is derived from an EMBL/GenBank/DDBJ whole genome shotgun (WGS) entry which is preliminary data.</text>
</comment>
<evidence type="ECO:0000313" key="3">
    <source>
        <dbReference type="Proteomes" id="UP001066276"/>
    </source>
</evidence>
<proteinExistence type="predicted"/>
<dbReference type="EMBL" id="JANPWB010000010">
    <property type="protein sequence ID" value="KAJ1135305.1"/>
    <property type="molecule type" value="Genomic_DNA"/>
</dbReference>
<dbReference type="Proteomes" id="UP001066276">
    <property type="component" value="Chromosome 6"/>
</dbReference>
<sequence length="188" mass="21658">MRTLNKVLRISILEARDPETSLHRFLREYPSTPHCTTGQAPWTLMFSSVRRDVLLTPPEWQPAPFQRELGRYQRRRRNERASQKRGATGRRLHGGDKVILKDCKPGWKFCMPYEPGVWTVSQVRRTMITAIKGHEEVTRNILSPMSQRGSPTWMSLGGHLINAAPPLPSVKVRAPTSLQESRIRRDPR</sequence>
<feature type="region of interest" description="Disordered" evidence="1">
    <location>
        <begin position="72"/>
        <end position="92"/>
    </location>
</feature>
<protein>
    <submittedName>
        <fullName evidence="2">Uncharacterized protein</fullName>
    </submittedName>
</protein>
<dbReference type="AlphaFoldDB" id="A0AAV7QB06"/>
<evidence type="ECO:0000313" key="2">
    <source>
        <dbReference type="EMBL" id="KAJ1135305.1"/>
    </source>
</evidence>
<reference evidence="2" key="1">
    <citation type="journal article" date="2022" name="bioRxiv">
        <title>Sequencing and chromosome-scale assembly of the giantPleurodeles waltlgenome.</title>
        <authorList>
            <person name="Brown T."/>
            <person name="Elewa A."/>
            <person name="Iarovenko S."/>
            <person name="Subramanian E."/>
            <person name="Araus A.J."/>
            <person name="Petzold A."/>
            <person name="Susuki M."/>
            <person name="Suzuki K.-i.T."/>
            <person name="Hayashi T."/>
            <person name="Toyoda A."/>
            <person name="Oliveira C."/>
            <person name="Osipova E."/>
            <person name="Leigh N.D."/>
            <person name="Simon A."/>
            <person name="Yun M.H."/>
        </authorList>
    </citation>
    <scope>NUCLEOTIDE SEQUENCE</scope>
    <source>
        <strain evidence="2">20211129_DDA</strain>
        <tissue evidence="2">Liver</tissue>
    </source>
</reference>
<accession>A0AAV7QB06</accession>
<organism evidence="2 3">
    <name type="scientific">Pleurodeles waltl</name>
    <name type="common">Iberian ribbed newt</name>
    <dbReference type="NCBI Taxonomy" id="8319"/>
    <lineage>
        <taxon>Eukaryota</taxon>
        <taxon>Metazoa</taxon>
        <taxon>Chordata</taxon>
        <taxon>Craniata</taxon>
        <taxon>Vertebrata</taxon>
        <taxon>Euteleostomi</taxon>
        <taxon>Amphibia</taxon>
        <taxon>Batrachia</taxon>
        <taxon>Caudata</taxon>
        <taxon>Salamandroidea</taxon>
        <taxon>Salamandridae</taxon>
        <taxon>Pleurodelinae</taxon>
        <taxon>Pleurodeles</taxon>
    </lineage>
</organism>
<name>A0AAV7QB06_PLEWA</name>
<evidence type="ECO:0000256" key="1">
    <source>
        <dbReference type="SAM" id="MobiDB-lite"/>
    </source>
</evidence>
<gene>
    <name evidence="2" type="ORF">NDU88_001745</name>
</gene>